<dbReference type="Gene3D" id="2.30.30.40">
    <property type="entry name" value="SH3 Domains"/>
    <property type="match status" value="1"/>
</dbReference>
<gene>
    <name evidence="6" type="ORF">G4Y79_02390</name>
</gene>
<feature type="coiled-coil region" evidence="2">
    <location>
        <begin position="363"/>
        <end position="425"/>
    </location>
</feature>
<accession>A0A7S8EA84</accession>
<feature type="transmembrane region" description="Helical" evidence="4">
    <location>
        <begin position="571"/>
        <end position="590"/>
    </location>
</feature>
<keyword evidence="7" id="KW-1185">Reference proteome</keyword>
<dbReference type="EMBL" id="CP062983">
    <property type="protein sequence ID" value="QPC83245.1"/>
    <property type="molecule type" value="Genomic_DNA"/>
</dbReference>
<dbReference type="Pfam" id="PF08239">
    <property type="entry name" value="SH3_3"/>
    <property type="match status" value="1"/>
</dbReference>
<dbReference type="InterPro" id="IPR019734">
    <property type="entry name" value="TPR_rpt"/>
</dbReference>
<dbReference type="SMART" id="SM00028">
    <property type="entry name" value="TPR"/>
    <property type="match status" value="3"/>
</dbReference>
<evidence type="ECO:0000256" key="4">
    <source>
        <dbReference type="SAM" id="Phobius"/>
    </source>
</evidence>
<name>A0A7S8EA84_9CHLR</name>
<dbReference type="RefSeq" id="WP_195171312.1">
    <property type="nucleotide sequence ID" value="NZ_CP062983.1"/>
</dbReference>
<organism evidence="6 7">
    <name type="scientific">Phototrophicus methaneseepsis</name>
    <dbReference type="NCBI Taxonomy" id="2710758"/>
    <lineage>
        <taxon>Bacteria</taxon>
        <taxon>Bacillati</taxon>
        <taxon>Chloroflexota</taxon>
        <taxon>Candidatus Thermofontia</taxon>
        <taxon>Phototrophicales</taxon>
        <taxon>Phototrophicaceae</taxon>
        <taxon>Phototrophicus</taxon>
    </lineage>
</organism>
<feature type="region of interest" description="Disordered" evidence="3">
    <location>
        <begin position="663"/>
        <end position="703"/>
    </location>
</feature>
<keyword evidence="4" id="KW-0472">Membrane</keyword>
<dbReference type="PROSITE" id="PS50005">
    <property type="entry name" value="TPR"/>
    <property type="match status" value="2"/>
</dbReference>
<evidence type="ECO:0000256" key="1">
    <source>
        <dbReference type="PROSITE-ProRule" id="PRU00339"/>
    </source>
</evidence>
<dbReference type="Proteomes" id="UP000594468">
    <property type="component" value="Chromosome"/>
</dbReference>
<feature type="region of interest" description="Disordered" evidence="3">
    <location>
        <begin position="618"/>
        <end position="645"/>
    </location>
</feature>
<dbReference type="InterPro" id="IPR011990">
    <property type="entry name" value="TPR-like_helical_dom_sf"/>
</dbReference>
<evidence type="ECO:0000256" key="3">
    <source>
        <dbReference type="SAM" id="MobiDB-lite"/>
    </source>
</evidence>
<feature type="compositionally biased region" description="Polar residues" evidence="3">
    <location>
        <begin position="143"/>
        <end position="161"/>
    </location>
</feature>
<evidence type="ECO:0000259" key="5">
    <source>
        <dbReference type="Pfam" id="PF08239"/>
    </source>
</evidence>
<feature type="coiled-coil region" evidence="2">
    <location>
        <begin position="1"/>
        <end position="43"/>
    </location>
</feature>
<dbReference type="Gene3D" id="1.25.40.10">
    <property type="entry name" value="Tetratricopeptide repeat domain"/>
    <property type="match status" value="2"/>
</dbReference>
<keyword evidence="4" id="KW-1133">Transmembrane helix</keyword>
<sequence length="785" mass="86741">MADLKQRIDSLRERLNFASSGQMAEIEREARELLADAKNTEYEAEVQALFARLAQANGPQNGGDEGNTPALRGLLRRARIRIEMAGDQEDIDEALDILGEALAMAPNNGDVIALLEQAAQNSAQAGRRVSDMFKRYGVVRSMPSATDVSRPRPTTETNQPQPAVPGTEPPRPAPSNTVPINAGADELLSQLSETYYAGDYQQTIDIANRILNAEPGNLSAQEYRQKAEDNLIRGIVPDHRIPFDARVAYNRANSLVRAGNYDEAARLYREARDIAEQSGILSWKDVEQALLDIQDLALARELLDEGDRLITADNWQEAIRKYEGALRVVPNDPQAEERLDNARRIQQDADQVSMRLNMLSGSMQEQVEQLQNARSTLARARQLLPNSQRLGELQRQIESKLNGVKAQLNEQAQAALSRARNATSLEDRVMLNNEAIRLMEFAVELDPNDTSTSEALMQARTATGDFAKAQQTIKRAQMLVAQNYDAELTQARTMLAGLTDGAQDEQYRLVVNDLFNRYIERVTAALADGNAGEAQAWLDQMREDPFRILGRRSDIFRLENELRGRRNRGRIIAGGIIGIILIGLAAVAFATRPQWEGALFPSPTPTDTATATASITYTPSMTPTASDTPLPSATPTASLTPTPTFTATWTWTPSPTWTPSYTPTATLTPTHTFTPTDTATPTSTDTPTSTPTTTLTPSQTTTPPALCQAYVSRESGINLREEPTTVSVRVRMLPQNTTMEVIQIQPGTNDQLLWYQVRTRVDDTFYVGWVREDTLNFLTDCGDLP</sequence>
<feature type="region of interest" description="Disordered" evidence="3">
    <location>
        <begin position="142"/>
        <end position="180"/>
    </location>
</feature>
<feature type="repeat" description="TPR" evidence="1">
    <location>
        <begin position="245"/>
        <end position="278"/>
    </location>
</feature>
<protein>
    <submittedName>
        <fullName evidence="6">SH3 domain-containing protein</fullName>
    </submittedName>
</protein>
<dbReference type="SUPFAM" id="SSF48452">
    <property type="entry name" value="TPR-like"/>
    <property type="match status" value="2"/>
</dbReference>
<evidence type="ECO:0000313" key="6">
    <source>
        <dbReference type="EMBL" id="QPC83245.1"/>
    </source>
</evidence>
<keyword evidence="1" id="KW-0802">TPR repeat</keyword>
<keyword evidence="2" id="KW-0175">Coiled coil</keyword>
<dbReference type="AlphaFoldDB" id="A0A7S8EA84"/>
<evidence type="ECO:0000313" key="7">
    <source>
        <dbReference type="Proteomes" id="UP000594468"/>
    </source>
</evidence>
<feature type="repeat" description="TPR" evidence="1">
    <location>
        <begin position="299"/>
        <end position="332"/>
    </location>
</feature>
<dbReference type="InterPro" id="IPR003646">
    <property type="entry name" value="SH3-like_bac-type"/>
</dbReference>
<evidence type="ECO:0000256" key="2">
    <source>
        <dbReference type="SAM" id="Coils"/>
    </source>
</evidence>
<reference evidence="6 7" key="1">
    <citation type="submission" date="2020-02" db="EMBL/GenBank/DDBJ databases">
        <authorList>
            <person name="Zheng R.K."/>
            <person name="Sun C.M."/>
        </authorList>
    </citation>
    <scope>NUCLEOTIDE SEQUENCE [LARGE SCALE GENOMIC DNA]</scope>
    <source>
        <strain evidence="7">rifampicinis</strain>
    </source>
</reference>
<feature type="domain" description="SH3b" evidence="5">
    <location>
        <begin position="715"/>
        <end position="775"/>
    </location>
</feature>
<dbReference type="KEGG" id="pmet:G4Y79_02390"/>
<keyword evidence="4" id="KW-0812">Transmembrane</keyword>
<proteinExistence type="predicted"/>